<sequence length="84" mass="9793">MNKENGIKRLNRLSVKSKEYRDENTQVVKLSQAIEVVELMDEPEKLSQEWIRNHAKSVSYDGIPDETEIVYVDDLEKLLKESAE</sequence>
<comment type="caution">
    <text evidence="1">The sequence shown here is derived from an EMBL/GenBank/DDBJ whole genome shotgun (WGS) entry which is preliminary data.</text>
</comment>
<dbReference type="AlphaFoldDB" id="A0A5R9C421"/>
<name>A0A5R9C421_9LACT</name>
<accession>A0A5R9C421</accession>
<evidence type="ECO:0000313" key="2">
    <source>
        <dbReference type="Proteomes" id="UP000307201"/>
    </source>
</evidence>
<dbReference type="RefSeq" id="WP_138471694.1">
    <property type="nucleotide sequence ID" value="NZ_VBTE01000015.1"/>
</dbReference>
<dbReference type="EMBL" id="VBTE01000015">
    <property type="protein sequence ID" value="TLQ07588.1"/>
    <property type="molecule type" value="Genomic_DNA"/>
</dbReference>
<organism evidence="1 2">
    <name type="scientific">Marinilactibacillus psychrotolerans</name>
    <dbReference type="NCBI Taxonomy" id="191770"/>
    <lineage>
        <taxon>Bacteria</taxon>
        <taxon>Bacillati</taxon>
        <taxon>Bacillota</taxon>
        <taxon>Bacilli</taxon>
        <taxon>Lactobacillales</taxon>
        <taxon>Carnobacteriaceae</taxon>
        <taxon>Marinilactibacillus</taxon>
    </lineage>
</organism>
<evidence type="ECO:0000313" key="1">
    <source>
        <dbReference type="EMBL" id="TLQ07588.1"/>
    </source>
</evidence>
<proteinExistence type="predicted"/>
<reference evidence="1 2" key="1">
    <citation type="submission" date="2019-05" db="EMBL/GenBank/DDBJ databases">
        <title>The metagenome of a microbial culture collection derived from dairy environment covers the genomic content of the human microbiome.</title>
        <authorList>
            <person name="Roder T."/>
            <person name="Wuthrich D."/>
            <person name="Sattari Z."/>
            <person name="Von Ah U."/>
            <person name="Bar C."/>
            <person name="Ronchi F."/>
            <person name="Macpherson A.J."/>
            <person name="Ganal-Vonarburg S.C."/>
            <person name="Bruggmann R."/>
            <person name="Vergeres G."/>
        </authorList>
    </citation>
    <scope>NUCLEOTIDE SEQUENCE [LARGE SCALE GENOMIC DNA]</scope>
    <source>
        <strain evidence="1 2">FAM 24235</strain>
    </source>
</reference>
<protein>
    <submittedName>
        <fullName evidence="1">Uncharacterized protein</fullName>
    </submittedName>
</protein>
<gene>
    <name evidence="1" type="ORF">FEZ48_06300</name>
</gene>
<dbReference type="Proteomes" id="UP000307201">
    <property type="component" value="Unassembled WGS sequence"/>
</dbReference>